<dbReference type="InterPro" id="IPR014284">
    <property type="entry name" value="RNA_pol_sigma-70_dom"/>
</dbReference>
<reference evidence="7 8" key="1">
    <citation type="submission" date="2016-02" db="EMBL/GenBank/DDBJ databases">
        <title>Genome sequence of Clostridium thermobutyricum DSM 4928.</title>
        <authorList>
            <person name="Poehlein A."/>
            <person name="Daniel R."/>
        </authorList>
    </citation>
    <scope>NUCLEOTIDE SEQUENCE [LARGE SCALE GENOMIC DNA]</scope>
    <source>
        <strain evidence="7 8">DSM 4928</strain>
    </source>
</reference>
<dbReference type="Gene3D" id="1.10.1740.10">
    <property type="match status" value="1"/>
</dbReference>
<organism evidence="7 8">
    <name type="scientific">Clostridium thermobutyricum DSM 4928</name>
    <dbReference type="NCBI Taxonomy" id="1121339"/>
    <lineage>
        <taxon>Bacteria</taxon>
        <taxon>Bacillati</taxon>
        <taxon>Bacillota</taxon>
        <taxon>Clostridia</taxon>
        <taxon>Eubacteriales</taxon>
        <taxon>Clostridiaceae</taxon>
        <taxon>Clostridium</taxon>
    </lineage>
</organism>
<dbReference type="NCBIfam" id="TIGR02937">
    <property type="entry name" value="sigma70-ECF"/>
    <property type="match status" value="1"/>
</dbReference>
<dbReference type="GO" id="GO:0003677">
    <property type="term" value="F:DNA binding"/>
    <property type="evidence" value="ECO:0007669"/>
    <property type="project" value="InterPro"/>
</dbReference>
<dbReference type="InterPro" id="IPR013325">
    <property type="entry name" value="RNA_pol_sigma_r2"/>
</dbReference>
<evidence type="ECO:0000256" key="4">
    <source>
        <dbReference type="ARBA" id="ARBA00023163"/>
    </source>
</evidence>
<dbReference type="InterPro" id="IPR013324">
    <property type="entry name" value="RNA_pol_sigma_r3/r4-like"/>
</dbReference>
<accession>A0A1V4SUC2</accession>
<dbReference type="Gene3D" id="1.10.10.10">
    <property type="entry name" value="Winged helix-like DNA-binding domain superfamily/Winged helix DNA-binding domain"/>
    <property type="match status" value="1"/>
</dbReference>
<evidence type="ECO:0000256" key="3">
    <source>
        <dbReference type="ARBA" id="ARBA00023082"/>
    </source>
</evidence>
<protein>
    <submittedName>
        <fullName evidence="7">RNA polymerase sigma factor SigX</fullName>
    </submittedName>
</protein>
<evidence type="ECO:0000256" key="2">
    <source>
        <dbReference type="ARBA" id="ARBA00023015"/>
    </source>
</evidence>
<sequence length="178" mass="20813">MGTKIESIKLFENSISSVKKGDLSELKRLYIEERRGIFLFILSIVKDYGVAEDILHDVFIKIIINSEKYKRNTNAKAWIMTIARNLSLNYLNKNKHINFKENIEVVANNELQEIESEIEFLRMIEPLSEIEKQIIILRLNVGFSYIQIAKILDISIVNARAKYSRGIKKLRLNEKDRI</sequence>
<comment type="similarity">
    <text evidence="1">Belongs to the sigma-70 factor family. ECF subfamily.</text>
</comment>
<keyword evidence="4" id="KW-0804">Transcription</keyword>
<dbReference type="InterPro" id="IPR036388">
    <property type="entry name" value="WH-like_DNA-bd_sf"/>
</dbReference>
<dbReference type="PANTHER" id="PTHR43133">
    <property type="entry name" value="RNA POLYMERASE ECF-TYPE SIGMA FACTO"/>
    <property type="match status" value="1"/>
</dbReference>
<gene>
    <name evidence="7" type="primary">sigX</name>
    <name evidence="7" type="ORF">CLTHE_19730</name>
</gene>
<evidence type="ECO:0000259" key="5">
    <source>
        <dbReference type="Pfam" id="PF04542"/>
    </source>
</evidence>
<evidence type="ECO:0000313" key="8">
    <source>
        <dbReference type="Proteomes" id="UP000191448"/>
    </source>
</evidence>
<dbReference type="GO" id="GO:0006352">
    <property type="term" value="P:DNA-templated transcription initiation"/>
    <property type="evidence" value="ECO:0007669"/>
    <property type="project" value="InterPro"/>
</dbReference>
<dbReference type="InterPro" id="IPR039425">
    <property type="entry name" value="RNA_pol_sigma-70-like"/>
</dbReference>
<dbReference type="InterPro" id="IPR013249">
    <property type="entry name" value="RNA_pol_sigma70_r4_t2"/>
</dbReference>
<dbReference type="AlphaFoldDB" id="A0A1V4SUC2"/>
<dbReference type="SUPFAM" id="SSF88659">
    <property type="entry name" value="Sigma3 and sigma4 domains of RNA polymerase sigma factors"/>
    <property type="match status" value="1"/>
</dbReference>
<comment type="caution">
    <text evidence="7">The sequence shown here is derived from an EMBL/GenBank/DDBJ whole genome shotgun (WGS) entry which is preliminary data.</text>
</comment>
<dbReference type="Proteomes" id="UP000191448">
    <property type="component" value="Unassembled WGS sequence"/>
</dbReference>
<name>A0A1V4SUC2_9CLOT</name>
<dbReference type="SUPFAM" id="SSF88946">
    <property type="entry name" value="Sigma2 domain of RNA polymerase sigma factors"/>
    <property type="match status" value="1"/>
</dbReference>
<dbReference type="EMBL" id="LTAY01000048">
    <property type="protein sequence ID" value="OPX47410.1"/>
    <property type="molecule type" value="Genomic_DNA"/>
</dbReference>
<feature type="domain" description="RNA polymerase sigma-70 region 2" evidence="5">
    <location>
        <begin position="34"/>
        <end position="95"/>
    </location>
</feature>
<dbReference type="PANTHER" id="PTHR43133:SF46">
    <property type="entry name" value="RNA POLYMERASE SIGMA-70 FACTOR ECF SUBFAMILY"/>
    <property type="match status" value="1"/>
</dbReference>
<keyword evidence="2" id="KW-0805">Transcription regulation</keyword>
<dbReference type="OrthoDB" id="1918609at2"/>
<feature type="domain" description="RNA polymerase sigma factor 70 region 4 type 2" evidence="6">
    <location>
        <begin position="119"/>
        <end position="170"/>
    </location>
</feature>
<dbReference type="InterPro" id="IPR007627">
    <property type="entry name" value="RNA_pol_sigma70_r2"/>
</dbReference>
<dbReference type="GO" id="GO:0016987">
    <property type="term" value="F:sigma factor activity"/>
    <property type="evidence" value="ECO:0007669"/>
    <property type="project" value="UniProtKB-KW"/>
</dbReference>
<dbReference type="Pfam" id="PF04542">
    <property type="entry name" value="Sigma70_r2"/>
    <property type="match status" value="1"/>
</dbReference>
<dbReference type="RefSeq" id="WP_080023168.1">
    <property type="nucleotide sequence ID" value="NZ_LTAY01000048.1"/>
</dbReference>
<keyword evidence="3" id="KW-0731">Sigma factor</keyword>
<evidence type="ECO:0000256" key="1">
    <source>
        <dbReference type="ARBA" id="ARBA00010641"/>
    </source>
</evidence>
<evidence type="ECO:0000313" key="7">
    <source>
        <dbReference type="EMBL" id="OPX47410.1"/>
    </source>
</evidence>
<proteinExistence type="inferred from homology"/>
<evidence type="ECO:0000259" key="6">
    <source>
        <dbReference type="Pfam" id="PF08281"/>
    </source>
</evidence>
<dbReference type="Pfam" id="PF08281">
    <property type="entry name" value="Sigma70_r4_2"/>
    <property type="match status" value="1"/>
</dbReference>